<name>A0ABR6ZPU5_9BURK</name>
<gene>
    <name evidence="1" type="ORF">H8L32_09010</name>
</gene>
<dbReference type="Proteomes" id="UP000650424">
    <property type="component" value="Unassembled WGS sequence"/>
</dbReference>
<sequence>MTTESKESTGITICDGPGHPTVAASEHANLKLCFGPKAGLTDAQIKTILWLRHLGTRTSMKKNKVTLVLNRATSERDDRIVTILQKEAIPFELLP</sequence>
<accession>A0ABR6ZPU5</accession>
<comment type="caution">
    <text evidence="1">The sequence shown here is derived from an EMBL/GenBank/DDBJ whole genome shotgun (WGS) entry which is preliminary data.</text>
</comment>
<evidence type="ECO:0000313" key="1">
    <source>
        <dbReference type="EMBL" id="MBC3917609.1"/>
    </source>
</evidence>
<dbReference type="RefSeq" id="WP_186946863.1">
    <property type="nucleotide sequence ID" value="NZ_JACOGF010000004.1"/>
</dbReference>
<proteinExistence type="predicted"/>
<keyword evidence="2" id="KW-1185">Reference proteome</keyword>
<protein>
    <submittedName>
        <fullName evidence="1">Uncharacterized protein</fullName>
    </submittedName>
</protein>
<dbReference type="EMBL" id="JACOGF010000004">
    <property type="protein sequence ID" value="MBC3917609.1"/>
    <property type="molecule type" value="Genomic_DNA"/>
</dbReference>
<reference evidence="1 2" key="1">
    <citation type="submission" date="2020-08" db="EMBL/GenBank/DDBJ databases">
        <title>Novel species isolated from subtropical streams in China.</title>
        <authorList>
            <person name="Lu H."/>
        </authorList>
    </citation>
    <scope>NUCLEOTIDE SEQUENCE [LARGE SCALE GENOMIC DNA]</scope>
    <source>
        <strain evidence="1 2">CY18W</strain>
    </source>
</reference>
<organism evidence="1 2">
    <name type="scientific">Undibacterium hunanense</name>
    <dbReference type="NCBI Taxonomy" id="2762292"/>
    <lineage>
        <taxon>Bacteria</taxon>
        <taxon>Pseudomonadati</taxon>
        <taxon>Pseudomonadota</taxon>
        <taxon>Betaproteobacteria</taxon>
        <taxon>Burkholderiales</taxon>
        <taxon>Oxalobacteraceae</taxon>
        <taxon>Undibacterium</taxon>
    </lineage>
</organism>
<evidence type="ECO:0000313" key="2">
    <source>
        <dbReference type="Proteomes" id="UP000650424"/>
    </source>
</evidence>